<keyword evidence="5 6" id="KW-0472">Membrane</keyword>
<keyword evidence="2" id="KW-1003">Cell membrane</keyword>
<feature type="transmembrane region" description="Helical" evidence="6">
    <location>
        <begin position="301"/>
        <end position="322"/>
    </location>
</feature>
<dbReference type="Gene3D" id="1.20.1250.20">
    <property type="entry name" value="MFS general substrate transporter like domains"/>
    <property type="match status" value="1"/>
</dbReference>
<dbReference type="GO" id="GO:0005886">
    <property type="term" value="C:plasma membrane"/>
    <property type="evidence" value="ECO:0007669"/>
    <property type="project" value="UniProtKB-SubCell"/>
</dbReference>
<dbReference type="InterPro" id="IPR050189">
    <property type="entry name" value="MFS_Efflux_Transporters"/>
</dbReference>
<feature type="transmembrane region" description="Helical" evidence="6">
    <location>
        <begin position="75"/>
        <end position="94"/>
    </location>
</feature>
<dbReference type="InterPro" id="IPR011701">
    <property type="entry name" value="MFS"/>
</dbReference>
<dbReference type="PROSITE" id="PS50850">
    <property type="entry name" value="MFS"/>
    <property type="match status" value="1"/>
</dbReference>
<dbReference type="AlphaFoldDB" id="A0A1L1PKS9"/>
<proteinExistence type="predicted"/>
<name>A0A1L1PKS9_HYDIT</name>
<keyword evidence="4 6" id="KW-1133">Transmembrane helix</keyword>
<feature type="transmembrane region" description="Helical" evidence="6">
    <location>
        <begin position="277"/>
        <end position="295"/>
    </location>
</feature>
<feature type="transmembrane region" description="Helical" evidence="6">
    <location>
        <begin position="213"/>
        <end position="236"/>
    </location>
</feature>
<evidence type="ECO:0000313" key="9">
    <source>
        <dbReference type="Proteomes" id="UP000028878"/>
    </source>
</evidence>
<keyword evidence="9" id="KW-1185">Reference proteome</keyword>
<dbReference type="PANTHER" id="PTHR43124">
    <property type="entry name" value="PURINE EFFLUX PUMP PBUE"/>
    <property type="match status" value="1"/>
</dbReference>
<reference evidence="9" key="2">
    <citation type="submission" date="2014-11" db="EMBL/GenBank/DDBJ databases">
        <title>Draft genome sequence of Hydrogenophaga intermedia S1.</title>
        <authorList>
            <person name="Gan H.M."/>
            <person name="Chew T.H."/>
            <person name="Stolz A."/>
        </authorList>
    </citation>
    <scope>NUCLEOTIDE SEQUENCE [LARGE SCALE GENOMIC DNA]</scope>
    <source>
        <strain evidence="9">S1</strain>
    </source>
</reference>
<evidence type="ECO:0000256" key="6">
    <source>
        <dbReference type="SAM" id="Phobius"/>
    </source>
</evidence>
<dbReference type="PANTHER" id="PTHR43124:SF3">
    <property type="entry name" value="CHLORAMPHENICOL EFFLUX PUMP RV0191"/>
    <property type="match status" value="1"/>
</dbReference>
<dbReference type="InterPro" id="IPR020846">
    <property type="entry name" value="MFS_dom"/>
</dbReference>
<feature type="transmembrane region" description="Helical" evidence="6">
    <location>
        <begin position="162"/>
        <end position="184"/>
    </location>
</feature>
<dbReference type="GO" id="GO:0022857">
    <property type="term" value="F:transmembrane transporter activity"/>
    <property type="evidence" value="ECO:0007669"/>
    <property type="project" value="InterPro"/>
</dbReference>
<gene>
    <name evidence="8" type="ORF">BN948_04943</name>
</gene>
<organism evidence="8 9">
    <name type="scientific">Hydrogenophaga intermedia</name>
    <dbReference type="NCBI Taxonomy" id="65786"/>
    <lineage>
        <taxon>Bacteria</taxon>
        <taxon>Pseudomonadati</taxon>
        <taxon>Pseudomonadota</taxon>
        <taxon>Betaproteobacteria</taxon>
        <taxon>Burkholderiales</taxon>
        <taxon>Comamonadaceae</taxon>
        <taxon>Hydrogenophaga</taxon>
    </lineage>
</organism>
<feature type="domain" description="Major facilitator superfamily (MFS) profile" evidence="7">
    <location>
        <begin position="9"/>
        <end position="387"/>
    </location>
</feature>
<dbReference type="RefSeq" id="WP_035624575.1">
    <property type="nucleotide sequence ID" value="NZ_CCAE010000088.1"/>
</dbReference>
<feature type="transmembrane region" description="Helical" evidence="6">
    <location>
        <begin position="39"/>
        <end position="63"/>
    </location>
</feature>
<sequence length="388" mass="39773">MNDAPTQRTLLLLSFAAFFGAAALRVCDPLLPRFASEFAVSAGTAGQVVIGFAIAYGVLQLVFGPLGDRYGKLRLVRLALFGCGIGSGAAALSGHFDALVVLRAAWGMCAAGVIPLSMAWIGDTVPYEQRQATLARFLTGTLSGMVAGTLLGGLFADSALGWRGAFGVLAAGYLAVAFALGAAVRAEPPADAARAMHPLASLAEVLRTPWARVVLLAVAAEGVFMLSALAFIPSYLHARFGLSLALTAALAACYALGGLAYTAVARRLVARWGEQGMVWRGGWLVGAGFLGLWLAPHWALSVPAILLIGFGAYLFHATLQTHATQMAPRARGSAVALFACCLFGGQAAGTSGAAALVDHAGFVPLLLCAAVGLAAAGSAFASALARRR</sequence>
<evidence type="ECO:0000256" key="3">
    <source>
        <dbReference type="ARBA" id="ARBA00022692"/>
    </source>
</evidence>
<comment type="subcellular location">
    <subcellularLocation>
        <location evidence="1">Cell membrane</location>
        <topology evidence="1">Multi-pass membrane protein</topology>
    </subcellularLocation>
</comment>
<keyword evidence="3 6" id="KW-0812">Transmembrane</keyword>
<evidence type="ECO:0000313" key="8">
    <source>
        <dbReference type="EMBL" id="CDN90498.1"/>
    </source>
</evidence>
<accession>A0A1L1PKS9</accession>
<dbReference type="EMBL" id="CCAE010000088">
    <property type="protein sequence ID" value="CDN90498.1"/>
    <property type="molecule type" value="Genomic_DNA"/>
</dbReference>
<dbReference type="SUPFAM" id="SSF103473">
    <property type="entry name" value="MFS general substrate transporter"/>
    <property type="match status" value="1"/>
</dbReference>
<feature type="transmembrane region" description="Helical" evidence="6">
    <location>
        <begin position="362"/>
        <end position="385"/>
    </location>
</feature>
<feature type="transmembrane region" description="Helical" evidence="6">
    <location>
        <begin position="334"/>
        <end position="356"/>
    </location>
</feature>
<evidence type="ECO:0000256" key="4">
    <source>
        <dbReference type="ARBA" id="ARBA00022989"/>
    </source>
</evidence>
<evidence type="ECO:0000256" key="2">
    <source>
        <dbReference type="ARBA" id="ARBA00022475"/>
    </source>
</evidence>
<dbReference type="Pfam" id="PF07690">
    <property type="entry name" value="MFS_1"/>
    <property type="match status" value="1"/>
</dbReference>
<reference evidence="9" key="1">
    <citation type="submission" date="2014-02" db="EMBL/GenBank/DDBJ databases">
        <authorList>
            <person name="Gan H."/>
        </authorList>
    </citation>
    <scope>NUCLEOTIDE SEQUENCE [LARGE SCALE GENOMIC DNA]</scope>
    <source>
        <strain evidence="9">S1</strain>
    </source>
</reference>
<dbReference type="InterPro" id="IPR036259">
    <property type="entry name" value="MFS_trans_sf"/>
</dbReference>
<feature type="transmembrane region" description="Helical" evidence="6">
    <location>
        <begin position="134"/>
        <end position="156"/>
    </location>
</feature>
<evidence type="ECO:0000259" key="7">
    <source>
        <dbReference type="PROSITE" id="PS50850"/>
    </source>
</evidence>
<protein>
    <submittedName>
        <fullName evidence="8">Major facilitator superfamily MFS_1</fullName>
    </submittedName>
</protein>
<evidence type="ECO:0000256" key="5">
    <source>
        <dbReference type="ARBA" id="ARBA00023136"/>
    </source>
</evidence>
<feature type="transmembrane region" description="Helical" evidence="6">
    <location>
        <begin position="242"/>
        <end position="265"/>
    </location>
</feature>
<dbReference type="CDD" id="cd17324">
    <property type="entry name" value="MFS_NepI_like"/>
    <property type="match status" value="1"/>
</dbReference>
<dbReference type="Proteomes" id="UP000028878">
    <property type="component" value="Unassembled WGS sequence"/>
</dbReference>
<evidence type="ECO:0000256" key="1">
    <source>
        <dbReference type="ARBA" id="ARBA00004651"/>
    </source>
</evidence>
<feature type="transmembrane region" description="Helical" evidence="6">
    <location>
        <begin position="100"/>
        <end position="122"/>
    </location>
</feature>